<reference evidence="2" key="1">
    <citation type="journal article" date="2021" name="Nat. Commun.">
        <title>Genetic determinants of endophytism in the Arabidopsis root mycobiome.</title>
        <authorList>
            <person name="Mesny F."/>
            <person name="Miyauchi S."/>
            <person name="Thiergart T."/>
            <person name="Pickel B."/>
            <person name="Atanasova L."/>
            <person name="Karlsson M."/>
            <person name="Huettel B."/>
            <person name="Barry K.W."/>
            <person name="Haridas S."/>
            <person name="Chen C."/>
            <person name="Bauer D."/>
            <person name="Andreopoulos W."/>
            <person name="Pangilinan J."/>
            <person name="LaButti K."/>
            <person name="Riley R."/>
            <person name="Lipzen A."/>
            <person name="Clum A."/>
            <person name="Drula E."/>
            <person name="Henrissat B."/>
            <person name="Kohler A."/>
            <person name="Grigoriev I.V."/>
            <person name="Martin F.M."/>
            <person name="Hacquard S."/>
        </authorList>
    </citation>
    <scope>NUCLEOTIDE SEQUENCE</scope>
    <source>
        <strain evidence="2">MPI-SDFR-AT-0120</strain>
    </source>
</reference>
<dbReference type="AlphaFoldDB" id="A0A8K0VVC2"/>
<gene>
    <name evidence="2" type="ORF">FB567DRAFT_552056</name>
</gene>
<dbReference type="OrthoDB" id="10646096at2759"/>
<name>A0A8K0VVC2_9PLEO</name>
<protein>
    <submittedName>
        <fullName evidence="2">Uncharacterized protein</fullName>
    </submittedName>
</protein>
<proteinExistence type="predicted"/>
<dbReference type="EMBL" id="JAGMVJ010000016">
    <property type="protein sequence ID" value="KAH7079651.1"/>
    <property type="molecule type" value="Genomic_DNA"/>
</dbReference>
<evidence type="ECO:0000313" key="3">
    <source>
        <dbReference type="Proteomes" id="UP000813461"/>
    </source>
</evidence>
<keyword evidence="1" id="KW-0175">Coiled coil</keyword>
<feature type="coiled-coil region" evidence="1">
    <location>
        <begin position="188"/>
        <end position="216"/>
    </location>
</feature>
<evidence type="ECO:0000256" key="1">
    <source>
        <dbReference type="SAM" id="Coils"/>
    </source>
</evidence>
<comment type="caution">
    <text evidence="2">The sequence shown here is derived from an EMBL/GenBank/DDBJ whole genome shotgun (WGS) entry which is preliminary data.</text>
</comment>
<evidence type="ECO:0000313" key="2">
    <source>
        <dbReference type="EMBL" id="KAH7079651.1"/>
    </source>
</evidence>
<accession>A0A8K0VVC2</accession>
<sequence length="226" mass="25861">MTPIQSRVVAVRHASSHRVIKRERSSSTGVISHAAPNLEALMEAAISVHAQDGRENSGHAVGVVLGPGTTVYTRAIFDYKAWDSGDATHWREDDIGDEYLRDFTKIMLMFMGHLFVTDDPTPRPITVTLVRNKQGRWIGESVLDITTDLVTTMTEELPSHIMGQIYKWRELEAERSEREKEDWEMMTRDEQLEAREEAVQKREEALQKREEELAAREIRLQEGMQG</sequence>
<organism evidence="2 3">
    <name type="scientific">Paraphoma chrysanthemicola</name>
    <dbReference type="NCBI Taxonomy" id="798071"/>
    <lineage>
        <taxon>Eukaryota</taxon>
        <taxon>Fungi</taxon>
        <taxon>Dikarya</taxon>
        <taxon>Ascomycota</taxon>
        <taxon>Pezizomycotina</taxon>
        <taxon>Dothideomycetes</taxon>
        <taxon>Pleosporomycetidae</taxon>
        <taxon>Pleosporales</taxon>
        <taxon>Pleosporineae</taxon>
        <taxon>Phaeosphaeriaceae</taxon>
        <taxon>Paraphoma</taxon>
    </lineage>
</organism>
<keyword evidence="3" id="KW-1185">Reference proteome</keyword>
<dbReference type="Proteomes" id="UP000813461">
    <property type="component" value="Unassembled WGS sequence"/>
</dbReference>